<evidence type="ECO:0000256" key="4">
    <source>
        <dbReference type="ARBA" id="ARBA00023136"/>
    </source>
</evidence>
<dbReference type="CDD" id="cd06174">
    <property type="entry name" value="MFS"/>
    <property type="match status" value="1"/>
</dbReference>
<evidence type="ECO:0000256" key="1">
    <source>
        <dbReference type="ARBA" id="ARBA00004141"/>
    </source>
</evidence>
<protein>
    <submittedName>
        <fullName evidence="7">L-galactonate transporter</fullName>
    </submittedName>
</protein>
<evidence type="ECO:0000256" key="5">
    <source>
        <dbReference type="SAM" id="Phobius"/>
    </source>
</evidence>
<dbReference type="AlphaFoldDB" id="A0A484ZVJ6"/>
<dbReference type="Proteomes" id="UP000373449">
    <property type="component" value="Unassembled WGS sequence"/>
</dbReference>
<evidence type="ECO:0000256" key="2">
    <source>
        <dbReference type="ARBA" id="ARBA00022692"/>
    </source>
</evidence>
<dbReference type="PROSITE" id="PS50850">
    <property type="entry name" value="MFS"/>
    <property type="match status" value="1"/>
</dbReference>
<dbReference type="Gene3D" id="1.20.1250.20">
    <property type="entry name" value="MFS general substrate transporter like domains"/>
    <property type="match status" value="1"/>
</dbReference>
<dbReference type="SUPFAM" id="SSF103473">
    <property type="entry name" value="MFS general substrate transporter"/>
    <property type="match status" value="1"/>
</dbReference>
<dbReference type="EMBL" id="CAADJA010000002">
    <property type="protein sequence ID" value="VFS52957.1"/>
    <property type="molecule type" value="Genomic_DNA"/>
</dbReference>
<organism evidence="7 8">
    <name type="scientific">Budvicia aquatica</name>
    <dbReference type="NCBI Taxonomy" id="82979"/>
    <lineage>
        <taxon>Bacteria</taxon>
        <taxon>Pseudomonadati</taxon>
        <taxon>Pseudomonadota</taxon>
        <taxon>Gammaproteobacteria</taxon>
        <taxon>Enterobacterales</taxon>
        <taxon>Budviciaceae</taxon>
        <taxon>Budvicia</taxon>
    </lineage>
</organism>
<keyword evidence="4 5" id="KW-0472">Membrane</keyword>
<sequence>MVTIFFLGWVAIYAGRTVLNPIMPMIQTEFGLSKTELGMISSLFFLAYTTLQIPAGILGDKIGRKKIMVQGFFLFAIFIASISISSSFILFIILWMLTGASQGAYYGPQYALSSEAIPKKWITLGSAIIGSGMSFGIALGYNLSSTMVQTYNTSWKMPFLAIAIPIFIIAMMMLIFIKEKAPATDEAASKAAAAPAEKFSFWDLFKNRNLVLAYITIFCSIYGFS</sequence>
<feature type="transmembrane region" description="Helical" evidence="5">
    <location>
        <begin position="155"/>
        <end position="177"/>
    </location>
</feature>
<dbReference type="Pfam" id="PF07690">
    <property type="entry name" value="MFS_1"/>
    <property type="match status" value="1"/>
</dbReference>
<feature type="transmembrane region" description="Helical" evidence="5">
    <location>
        <begin position="207"/>
        <end position="224"/>
    </location>
</feature>
<proteinExistence type="predicted"/>
<dbReference type="GO" id="GO:0046943">
    <property type="term" value="F:carboxylic acid transmembrane transporter activity"/>
    <property type="evidence" value="ECO:0007669"/>
    <property type="project" value="TreeGrafter"/>
</dbReference>
<reference evidence="7 8" key="1">
    <citation type="submission" date="2019-03" db="EMBL/GenBank/DDBJ databases">
        <authorList>
            <consortium name="Pathogen Informatics"/>
        </authorList>
    </citation>
    <scope>NUCLEOTIDE SEQUENCE [LARGE SCALE GENOMIC DNA]</scope>
    <source>
        <strain evidence="7 8">NCTC12282</strain>
    </source>
</reference>
<dbReference type="PANTHER" id="PTHR23508:SF10">
    <property type="entry name" value="CARBOXYLIC ACID TRANSPORTER PROTEIN HOMOLOG"/>
    <property type="match status" value="1"/>
</dbReference>
<feature type="transmembrane region" description="Helical" evidence="5">
    <location>
        <begin position="38"/>
        <end position="59"/>
    </location>
</feature>
<dbReference type="InterPro" id="IPR020846">
    <property type="entry name" value="MFS_dom"/>
</dbReference>
<name>A0A484ZVJ6_9GAMM</name>
<accession>A0A484ZVJ6</accession>
<evidence type="ECO:0000313" key="8">
    <source>
        <dbReference type="Proteomes" id="UP000373449"/>
    </source>
</evidence>
<gene>
    <name evidence="7" type="primary">yjjL_9</name>
    <name evidence="7" type="ORF">NCTC12282_06166</name>
</gene>
<comment type="subcellular location">
    <subcellularLocation>
        <location evidence="1">Membrane</location>
        <topology evidence="1">Multi-pass membrane protein</topology>
    </subcellularLocation>
</comment>
<keyword evidence="2 5" id="KW-0812">Transmembrane</keyword>
<keyword evidence="3 5" id="KW-1133">Transmembrane helix</keyword>
<dbReference type="GO" id="GO:0005886">
    <property type="term" value="C:plasma membrane"/>
    <property type="evidence" value="ECO:0007669"/>
    <property type="project" value="TreeGrafter"/>
</dbReference>
<feature type="transmembrane region" description="Helical" evidence="5">
    <location>
        <begin position="121"/>
        <end position="143"/>
    </location>
</feature>
<feature type="transmembrane region" description="Helical" evidence="5">
    <location>
        <begin position="71"/>
        <end position="97"/>
    </location>
</feature>
<dbReference type="PANTHER" id="PTHR23508">
    <property type="entry name" value="CARBOXYLIC ACID TRANSPORTER PROTEIN HOMOLOG"/>
    <property type="match status" value="1"/>
</dbReference>
<dbReference type="InterPro" id="IPR036259">
    <property type="entry name" value="MFS_trans_sf"/>
</dbReference>
<evidence type="ECO:0000313" key="7">
    <source>
        <dbReference type="EMBL" id="VFS52957.1"/>
    </source>
</evidence>
<evidence type="ECO:0000256" key="3">
    <source>
        <dbReference type="ARBA" id="ARBA00022989"/>
    </source>
</evidence>
<feature type="domain" description="Major facilitator superfamily (MFS) profile" evidence="6">
    <location>
        <begin position="1"/>
        <end position="225"/>
    </location>
</feature>
<evidence type="ECO:0000259" key="6">
    <source>
        <dbReference type="PROSITE" id="PS50850"/>
    </source>
</evidence>
<dbReference type="InterPro" id="IPR011701">
    <property type="entry name" value="MFS"/>
</dbReference>